<dbReference type="SUPFAM" id="SSF55347">
    <property type="entry name" value="Glyceraldehyde-3-phosphate dehydrogenase-like, C-terminal domain"/>
    <property type="match status" value="1"/>
</dbReference>
<evidence type="ECO:0000313" key="3">
    <source>
        <dbReference type="EMBL" id="GIQ71119.1"/>
    </source>
</evidence>
<proteinExistence type="predicted"/>
<feature type="domain" description="Gfo/Idh/MocA-like oxidoreductase N-terminal" evidence="1">
    <location>
        <begin position="5"/>
        <end position="122"/>
    </location>
</feature>
<dbReference type="PANTHER" id="PTHR43377">
    <property type="entry name" value="BILIVERDIN REDUCTASE A"/>
    <property type="match status" value="1"/>
</dbReference>
<dbReference type="PANTHER" id="PTHR43377:SF1">
    <property type="entry name" value="BILIVERDIN REDUCTASE A"/>
    <property type="match status" value="1"/>
</dbReference>
<dbReference type="AlphaFoldDB" id="A0A8J4M3S0"/>
<gene>
    <name evidence="3" type="ORF">XYCOK13_39430</name>
</gene>
<dbReference type="Pfam" id="PF01408">
    <property type="entry name" value="GFO_IDH_MocA"/>
    <property type="match status" value="1"/>
</dbReference>
<keyword evidence="4" id="KW-1185">Reference proteome</keyword>
<dbReference type="InterPro" id="IPR051450">
    <property type="entry name" value="Gfo/Idh/MocA_Oxidoreductases"/>
</dbReference>
<sequence length="347" mass="37915">MSKQKVAVIGCGGMSNVWIEYLLKRDDVEIAALVDIYGEAARKMAEKHSLNCLIFTDLEQAIKQSGAEIVIDVTIPASHYKVCTTALEMGCHVFGEKPMAATMAEARSIVEIAEKSGKSFAVMQNRRYNANIRALRDMLAGDTIGRIGYIGADFFLGPHFGGFREQMESPLIVDMAIHTFDQARFISGADPVSVYCHEFNTPGSWYEGNAAAICIFEMSDGSVFCYRGSWAAEGAPTSWEATWRITGERGTAIWDGDNAPYAEVVASGDQSGKFFKDTVRKGADMTWQGQSGHAGCLDEMFAALHEGRPAETDCRDNLMSIAMVFGALESAKTGQKVDLKRFIESGE</sequence>
<dbReference type="InterPro" id="IPR036291">
    <property type="entry name" value="NAD(P)-bd_dom_sf"/>
</dbReference>
<organism evidence="3 4">
    <name type="scientific">Xylanibacillus composti</name>
    <dbReference type="NCBI Taxonomy" id="1572762"/>
    <lineage>
        <taxon>Bacteria</taxon>
        <taxon>Bacillati</taxon>
        <taxon>Bacillota</taxon>
        <taxon>Bacilli</taxon>
        <taxon>Bacillales</taxon>
        <taxon>Paenibacillaceae</taxon>
        <taxon>Xylanibacillus</taxon>
    </lineage>
</organism>
<dbReference type="SUPFAM" id="SSF51735">
    <property type="entry name" value="NAD(P)-binding Rossmann-fold domains"/>
    <property type="match status" value="1"/>
</dbReference>
<evidence type="ECO:0000259" key="1">
    <source>
        <dbReference type="Pfam" id="PF01408"/>
    </source>
</evidence>
<accession>A0A8J4M3S0</accession>
<dbReference type="RefSeq" id="WP_213413919.1">
    <property type="nucleotide sequence ID" value="NZ_BOVK01000070.1"/>
</dbReference>
<comment type="caution">
    <text evidence="3">The sequence shown here is derived from an EMBL/GenBank/DDBJ whole genome shotgun (WGS) entry which is preliminary data.</text>
</comment>
<name>A0A8J4M3S0_9BACL</name>
<protein>
    <submittedName>
        <fullName evidence="3">Oxidoreductase</fullName>
    </submittedName>
</protein>
<dbReference type="Gene3D" id="3.30.360.10">
    <property type="entry name" value="Dihydrodipicolinate Reductase, domain 2"/>
    <property type="match status" value="1"/>
</dbReference>
<dbReference type="Proteomes" id="UP000677918">
    <property type="component" value="Unassembled WGS sequence"/>
</dbReference>
<dbReference type="InterPro" id="IPR055170">
    <property type="entry name" value="GFO_IDH_MocA-like_dom"/>
</dbReference>
<dbReference type="Pfam" id="PF22725">
    <property type="entry name" value="GFO_IDH_MocA_C3"/>
    <property type="match status" value="1"/>
</dbReference>
<reference evidence="3" key="1">
    <citation type="submission" date="2021-04" db="EMBL/GenBank/DDBJ databases">
        <title>Draft genome sequence of Xylanibacillus composti strain K13.</title>
        <authorList>
            <person name="Uke A."/>
            <person name="Chhe C."/>
            <person name="Baramee S."/>
            <person name="Kosugi A."/>
        </authorList>
    </citation>
    <scope>NUCLEOTIDE SEQUENCE</scope>
    <source>
        <strain evidence="3">K13</strain>
    </source>
</reference>
<dbReference type="Gene3D" id="3.40.50.720">
    <property type="entry name" value="NAD(P)-binding Rossmann-like Domain"/>
    <property type="match status" value="1"/>
</dbReference>
<feature type="domain" description="GFO/IDH/MocA-like oxidoreductase" evidence="2">
    <location>
        <begin position="132"/>
        <end position="252"/>
    </location>
</feature>
<dbReference type="GO" id="GO:0000166">
    <property type="term" value="F:nucleotide binding"/>
    <property type="evidence" value="ECO:0007669"/>
    <property type="project" value="InterPro"/>
</dbReference>
<dbReference type="InterPro" id="IPR000683">
    <property type="entry name" value="Gfo/Idh/MocA-like_OxRdtase_N"/>
</dbReference>
<evidence type="ECO:0000259" key="2">
    <source>
        <dbReference type="Pfam" id="PF22725"/>
    </source>
</evidence>
<dbReference type="EMBL" id="BOVK01000070">
    <property type="protein sequence ID" value="GIQ71119.1"/>
    <property type="molecule type" value="Genomic_DNA"/>
</dbReference>
<evidence type="ECO:0000313" key="4">
    <source>
        <dbReference type="Proteomes" id="UP000677918"/>
    </source>
</evidence>